<comment type="caution">
    <text evidence="1">The sequence shown here is derived from an EMBL/GenBank/DDBJ whole genome shotgun (WGS) entry which is preliminary data.</text>
</comment>
<gene>
    <name evidence="1" type="ORF">HNR57_003001</name>
</gene>
<dbReference type="EMBL" id="JACHGV010000004">
    <property type="protein sequence ID" value="MBB6077086.1"/>
    <property type="molecule type" value="Genomic_DNA"/>
</dbReference>
<protein>
    <submittedName>
        <fullName evidence="1">Uncharacterized protein</fullName>
    </submittedName>
</protein>
<reference evidence="1 2" key="1">
    <citation type="submission" date="2020-08" db="EMBL/GenBank/DDBJ databases">
        <title>Genomic Encyclopedia of Type Strains, Phase IV (KMG-IV): sequencing the most valuable type-strain genomes for metagenomic binning, comparative biology and taxonomic classification.</title>
        <authorList>
            <person name="Goeker M."/>
        </authorList>
    </citation>
    <scope>NUCLEOTIDE SEQUENCE [LARGE SCALE GENOMIC DNA]</scope>
    <source>
        <strain evidence="1 2">DSM 43350</strain>
    </source>
</reference>
<evidence type="ECO:0000313" key="1">
    <source>
        <dbReference type="EMBL" id="MBB6077086.1"/>
    </source>
</evidence>
<evidence type="ECO:0000313" key="2">
    <source>
        <dbReference type="Proteomes" id="UP000591537"/>
    </source>
</evidence>
<dbReference type="Proteomes" id="UP000591537">
    <property type="component" value="Unassembled WGS sequence"/>
</dbReference>
<organism evidence="1 2">
    <name type="scientific">Streptomyces paradoxus</name>
    <dbReference type="NCBI Taxonomy" id="66375"/>
    <lineage>
        <taxon>Bacteria</taxon>
        <taxon>Bacillati</taxon>
        <taxon>Actinomycetota</taxon>
        <taxon>Actinomycetes</taxon>
        <taxon>Kitasatosporales</taxon>
        <taxon>Streptomycetaceae</taxon>
        <taxon>Streptomyces</taxon>
    </lineage>
</organism>
<sequence length="188" mass="18021">MAVPAARGGAVTVPVTAATSIAPTGTVTVTAATSIAPTGTVTVTAATSIAATGTVTGAVPTAVTMARPVAATGPTSGAVAGARPARGSTMTTVRTGSLAITDARSVLTAARRAETSVTAVSGPGALPPGLTLPASGGEIMAVTTAVAVSGAGSAGRLGRWVGGTLRRGHRPIIARTRGALCSPRQNCR</sequence>
<dbReference type="AlphaFoldDB" id="A0A7W9TBR4"/>
<accession>A0A7W9TBR4</accession>
<proteinExistence type="predicted"/>
<keyword evidence="2" id="KW-1185">Reference proteome</keyword>
<name>A0A7W9TBR4_9ACTN</name>